<dbReference type="Pfam" id="PF01341">
    <property type="entry name" value="Glyco_hydro_6"/>
    <property type="match status" value="1"/>
</dbReference>
<evidence type="ECO:0000256" key="6">
    <source>
        <dbReference type="ARBA" id="ARBA00023295"/>
    </source>
</evidence>
<keyword evidence="4" id="KW-1015">Disulfide bond</keyword>
<keyword evidence="3 8" id="KW-0136">Cellulose degradation</keyword>
<dbReference type="PRINTS" id="PR00733">
    <property type="entry name" value="GLHYDRLASE6"/>
</dbReference>
<dbReference type="Gene3D" id="3.20.20.40">
    <property type="entry name" value="1, 4-beta cellobiohydrolase"/>
    <property type="match status" value="1"/>
</dbReference>
<accession>A0A1G6LBV7</accession>
<evidence type="ECO:0000256" key="4">
    <source>
        <dbReference type="ARBA" id="ARBA00023157"/>
    </source>
</evidence>
<keyword evidence="10" id="KW-1185">Reference proteome</keyword>
<comment type="similarity">
    <text evidence="8">Belongs to the glycosyl hydrolase family 6.</text>
</comment>
<evidence type="ECO:0000256" key="7">
    <source>
        <dbReference type="ARBA" id="ARBA00023326"/>
    </source>
</evidence>
<keyword evidence="6 8" id="KW-0326">Glycosidase</keyword>
<dbReference type="GO" id="GO:0030245">
    <property type="term" value="P:cellulose catabolic process"/>
    <property type="evidence" value="ECO:0007669"/>
    <property type="project" value="UniProtKB-KW"/>
</dbReference>
<feature type="signal peptide" evidence="8">
    <location>
        <begin position="1"/>
        <end position="21"/>
    </location>
</feature>
<dbReference type="InterPro" id="IPR001524">
    <property type="entry name" value="Glyco_hydro_6_CS"/>
</dbReference>
<evidence type="ECO:0000313" key="9">
    <source>
        <dbReference type="EMBL" id="SDC40668.1"/>
    </source>
</evidence>
<dbReference type="GO" id="GO:0004553">
    <property type="term" value="F:hydrolase activity, hydrolyzing O-glycosyl compounds"/>
    <property type="evidence" value="ECO:0007669"/>
    <property type="project" value="InterPro"/>
</dbReference>
<evidence type="ECO:0000256" key="5">
    <source>
        <dbReference type="ARBA" id="ARBA00023277"/>
    </source>
</evidence>
<dbReference type="Proteomes" id="UP000199034">
    <property type="component" value="Unassembled WGS sequence"/>
</dbReference>
<proteinExistence type="inferred from homology"/>
<name>A0A1G6LBV7_9ACTN</name>
<dbReference type="EMBL" id="FMZM01000002">
    <property type="protein sequence ID" value="SDC40668.1"/>
    <property type="molecule type" value="Genomic_DNA"/>
</dbReference>
<reference evidence="10" key="1">
    <citation type="submission" date="2016-10" db="EMBL/GenBank/DDBJ databases">
        <authorList>
            <person name="Varghese N."/>
            <person name="Submissions S."/>
        </authorList>
    </citation>
    <scope>NUCLEOTIDE SEQUENCE [LARGE SCALE GENOMIC DNA]</scope>
    <source>
        <strain evidence="10">CGMCC 4.6858</strain>
    </source>
</reference>
<dbReference type="InterPro" id="IPR036434">
    <property type="entry name" value="Beta_cellobiohydrolase_sf"/>
</dbReference>
<dbReference type="PROSITE" id="PS00656">
    <property type="entry name" value="GLYCOSYL_HYDROL_F6_2"/>
    <property type="match status" value="1"/>
</dbReference>
<evidence type="ECO:0000256" key="2">
    <source>
        <dbReference type="ARBA" id="ARBA00022801"/>
    </source>
</evidence>
<dbReference type="PANTHER" id="PTHR34876">
    <property type="match status" value="1"/>
</dbReference>
<evidence type="ECO:0000256" key="3">
    <source>
        <dbReference type="ARBA" id="ARBA00023001"/>
    </source>
</evidence>
<dbReference type="AlphaFoldDB" id="A0A1G6LBV7"/>
<gene>
    <name evidence="9" type="ORF">SAMN05421872_102191</name>
</gene>
<protein>
    <recommendedName>
        <fullName evidence="8">Glucanase</fullName>
        <ecNumber evidence="8">3.2.1.-</ecNumber>
    </recommendedName>
</protein>
<feature type="chain" id="PRO_5039747358" description="Glucanase" evidence="8">
    <location>
        <begin position="22"/>
        <end position="342"/>
    </location>
</feature>
<keyword evidence="1 8" id="KW-0732">Signal</keyword>
<keyword evidence="2 8" id="KW-0378">Hydrolase</keyword>
<evidence type="ECO:0000313" key="10">
    <source>
        <dbReference type="Proteomes" id="UP000199034"/>
    </source>
</evidence>
<keyword evidence="7 8" id="KW-0624">Polysaccharide degradation</keyword>
<evidence type="ECO:0000256" key="1">
    <source>
        <dbReference type="ARBA" id="ARBA00022729"/>
    </source>
</evidence>
<evidence type="ECO:0000256" key="8">
    <source>
        <dbReference type="RuleBase" id="RU361186"/>
    </source>
</evidence>
<dbReference type="PANTHER" id="PTHR34876:SF4">
    <property type="entry name" value="1,4-BETA-D-GLUCAN CELLOBIOHYDROLASE C-RELATED"/>
    <property type="match status" value="1"/>
</dbReference>
<keyword evidence="5 8" id="KW-0119">Carbohydrate metabolism</keyword>
<dbReference type="OrthoDB" id="309899at2"/>
<dbReference type="EC" id="3.2.1.-" evidence="8"/>
<dbReference type="InterPro" id="IPR016288">
    <property type="entry name" value="Beta_cellobiohydrolase"/>
</dbReference>
<dbReference type="STRING" id="1045774.SAMN05421872_102191"/>
<organism evidence="9 10">
    <name type="scientific">Nocardioides lianchengensis</name>
    <dbReference type="NCBI Taxonomy" id="1045774"/>
    <lineage>
        <taxon>Bacteria</taxon>
        <taxon>Bacillati</taxon>
        <taxon>Actinomycetota</taxon>
        <taxon>Actinomycetes</taxon>
        <taxon>Propionibacteriales</taxon>
        <taxon>Nocardioidaceae</taxon>
        <taxon>Nocardioides</taxon>
    </lineage>
</organism>
<dbReference type="PROSITE" id="PS00655">
    <property type="entry name" value="GLYCOSYL_HYDROL_F6_1"/>
    <property type="match status" value="1"/>
</dbReference>
<dbReference type="RefSeq" id="WP_090851335.1">
    <property type="nucleotide sequence ID" value="NZ_FMZM01000002.1"/>
</dbReference>
<dbReference type="SUPFAM" id="SSF51989">
    <property type="entry name" value="Glycosyl hydrolases family 6, cellulases"/>
    <property type="match status" value="1"/>
</dbReference>
<sequence length="342" mass="36498">MLPRRLALLAAGLLLTAPLHAVTPASAEAAPVAAPVEKVVAKKKAKDPRKRLGLFVDPRMPAAQQGSAYQPIARQPQALWFTDYYATGSVAGAARDYLGRAKAARKTPMMVVYAIPGRDCGQHSAGGLRTPAAYKKWVRQVAKGIKRSQAKPLLILEPDAIGFYADNASCAGTRSWPALLSYASRTLTKAGAWVYLDSAHSNWSNANGGVPGRAALLKRSGIRWARGFSTNVSNFRTTAAEQAYANTLLRELRKVGVKGKKYVVDTSRNGRSGGPLDGRVINPTWARLGAAPKLRFKGAFDGTLWVKHPGESDGPECGGPSSGQWSNLLADRLLGRVPDGGC</sequence>